<organism evidence="2 3">
    <name type="scientific">Kribbella caucasensis</name>
    <dbReference type="NCBI Taxonomy" id="2512215"/>
    <lineage>
        <taxon>Bacteria</taxon>
        <taxon>Bacillati</taxon>
        <taxon>Actinomycetota</taxon>
        <taxon>Actinomycetes</taxon>
        <taxon>Propionibacteriales</taxon>
        <taxon>Kribbellaceae</taxon>
        <taxon>Kribbella</taxon>
    </lineage>
</organism>
<dbReference type="RefSeq" id="WP_133799824.1">
    <property type="nucleotide sequence ID" value="NZ_SNWQ01000004.1"/>
</dbReference>
<dbReference type="Proteomes" id="UP000295388">
    <property type="component" value="Unassembled WGS sequence"/>
</dbReference>
<accession>A0A4R6KMR1</accession>
<evidence type="ECO:0000256" key="1">
    <source>
        <dbReference type="SAM" id="MobiDB-lite"/>
    </source>
</evidence>
<comment type="caution">
    <text evidence="2">The sequence shown here is derived from an EMBL/GenBank/DDBJ whole genome shotgun (WGS) entry which is preliminary data.</text>
</comment>
<evidence type="ECO:0000313" key="2">
    <source>
        <dbReference type="EMBL" id="TDO50625.1"/>
    </source>
</evidence>
<feature type="compositionally biased region" description="Polar residues" evidence="1">
    <location>
        <begin position="103"/>
        <end position="112"/>
    </location>
</feature>
<feature type="region of interest" description="Disordered" evidence="1">
    <location>
        <begin position="92"/>
        <end position="112"/>
    </location>
</feature>
<keyword evidence="3" id="KW-1185">Reference proteome</keyword>
<feature type="compositionally biased region" description="Basic and acidic residues" evidence="1">
    <location>
        <begin position="93"/>
        <end position="102"/>
    </location>
</feature>
<name>A0A4R6KMR1_9ACTN</name>
<dbReference type="EMBL" id="SNWQ01000004">
    <property type="protein sequence ID" value="TDO50625.1"/>
    <property type="molecule type" value="Genomic_DNA"/>
</dbReference>
<proteinExistence type="predicted"/>
<dbReference type="AlphaFoldDB" id="A0A4R6KMR1"/>
<dbReference type="OrthoDB" id="3829836at2"/>
<evidence type="ECO:0000313" key="3">
    <source>
        <dbReference type="Proteomes" id="UP000295388"/>
    </source>
</evidence>
<reference evidence="2 3" key="1">
    <citation type="submission" date="2019-03" db="EMBL/GenBank/DDBJ databases">
        <title>Genomic Encyclopedia of Type Strains, Phase III (KMG-III): the genomes of soil and plant-associated and newly described type strains.</title>
        <authorList>
            <person name="Whitman W."/>
        </authorList>
    </citation>
    <scope>NUCLEOTIDE SEQUENCE [LARGE SCALE GENOMIC DNA]</scope>
    <source>
        <strain evidence="2 3">VKM Ac-2527</strain>
    </source>
</reference>
<gene>
    <name evidence="2" type="ORF">EV643_104118</name>
</gene>
<sequence length="112" mass="11747">MAKVNIDGGRMEMDTGVVRTGGASLVAAGGDFGTKVAEIVQRILSGEPAIGTGKEADNFHLGYNLPATDLKESAKQGAETLKAFGTSMTGDAARYEEQDRLQSENIQRTGQA</sequence>
<protein>
    <submittedName>
        <fullName evidence="2">Uncharacterized protein</fullName>
    </submittedName>
</protein>